<gene>
    <name evidence="6" type="ORF">KK137_06645</name>
</gene>
<keyword evidence="3 5" id="KW-1133">Transmembrane helix</keyword>
<keyword evidence="4 5" id="KW-0472">Membrane</keyword>
<feature type="transmembrane region" description="Helical" evidence="5">
    <location>
        <begin position="6"/>
        <end position="27"/>
    </location>
</feature>
<reference evidence="6 7" key="1">
    <citation type="submission" date="2021-05" db="EMBL/GenBank/DDBJ databases">
        <title>Croceibacterium sp. LX-88 genome sequence.</title>
        <authorList>
            <person name="Luo X."/>
        </authorList>
    </citation>
    <scope>NUCLEOTIDE SEQUENCE [LARGE SCALE GENOMIC DNA]</scope>
    <source>
        <strain evidence="6 7">LX-88</strain>
    </source>
</reference>
<dbReference type="InterPro" id="IPR007269">
    <property type="entry name" value="ICMT_MeTrfase"/>
</dbReference>
<dbReference type="PANTHER" id="PTHR43847">
    <property type="entry name" value="BLL3993 PROTEIN"/>
    <property type="match status" value="1"/>
</dbReference>
<proteinExistence type="predicted"/>
<evidence type="ECO:0000256" key="5">
    <source>
        <dbReference type="SAM" id="Phobius"/>
    </source>
</evidence>
<comment type="subcellular location">
    <subcellularLocation>
        <location evidence="1">Membrane</location>
        <topology evidence="1">Multi-pass membrane protein</topology>
    </subcellularLocation>
</comment>
<dbReference type="PANTHER" id="PTHR43847:SF1">
    <property type="entry name" value="BLL3993 PROTEIN"/>
    <property type="match status" value="1"/>
</dbReference>
<organism evidence="6 7">
    <name type="scientific">Croceibacterium selenioxidans</name>
    <dbReference type="NCBI Taxonomy" id="2838833"/>
    <lineage>
        <taxon>Bacteria</taxon>
        <taxon>Pseudomonadati</taxon>
        <taxon>Pseudomonadota</taxon>
        <taxon>Alphaproteobacteria</taxon>
        <taxon>Sphingomonadales</taxon>
        <taxon>Erythrobacteraceae</taxon>
        <taxon>Croceibacterium</taxon>
    </lineage>
</organism>
<sequence length="190" mass="21581">MRGDFIKIALGLWAVWLVSWHIAALWRSRPTVKAPRREYRLHFAVIVLGFFLIFNGLPRLSGPIWWPVNPMLGWSMIALTAGGFLLAWWARIHLGKLWSGGVERMADHRVVESGPYALVRHPIYTGLIAAVLAMAVLRGTPWALFGVVLFSLGFALKARVEERFLEGQLGGYEQYRARVPMIVPFIRFGR</sequence>
<keyword evidence="2 5" id="KW-0812">Transmembrane</keyword>
<feature type="transmembrane region" description="Helical" evidence="5">
    <location>
        <begin position="115"/>
        <end position="136"/>
    </location>
</feature>
<feature type="transmembrane region" description="Helical" evidence="5">
    <location>
        <begin position="142"/>
        <end position="160"/>
    </location>
</feature>
<dbReference type="Proteomes" id="UP000811255">
    <property type="component" value="Unassembled WGS sequence"/>
</dbReference>
<dbReference type="EMBL" id="JAHFVK010000001">
    <property type="protein sequence ID" value="MBT2134008.1"/>
    <property type="molecule type" value="Genomic_DNA"/>
</dbReference>
<dbReference type="Gene3D" id="1.20.120.1630">
    <property type="match status" value="1"/>
</dbReference>
<keyword evidence="7" id="KW-1185">Reference proteome</keyword>
<protein>
    <submittedName>
        <fullName evidence="6">Isoprenylcysteine carboxylmethyltransferase family protein</fullName>
    </submittedName>
</protein>
<name>A0ABS5W403_9SPHN</name>
<accession>A0ABS5W403</accession>
<evidence type="ECO:0000313" key="7">
    <source>
        <dbReference type="Proteomes" id="UP000811255"/>
    </source>
</evidence>
<evidence type="ECO:0000256" key="2">
    <source>
        <dbReference type="ARBA" id="ARBA00022692"/>
    </source>
</evidence>
<feature type="transmembrane region" description="Helical" evidence="5">
    <location>
        <begin position="39"/>
        <end position="57"/>
    </location>
</feature>
<evidence type="ECO:0000256" key="3">
    <source>
        <dbReference type="ARBA" id="ARBA00022989"/>
    </source>
</evidence>
<dbReference type="RefSeq" id="WP_214535369.1">
    <property type="nucleotide sequence ID" value="NZ_JAHFVK010000001.1"/>
</dbReference>
<dbReference type="Pfam" id="PF04140">
    <property type="entry name" value="ICMT"/>
    <property type="match status" value="1"/>
</dbReference>
<feature type="transmembrane region" description="Helical" evidence="5">
    <location>
        <begin position="72"/>
        <end position="94"/>
    </location>
</feature>
<evidence type="ECO:0000256" key="4">
    <source>
        <dbReference type="ARBA" id="ARBA00023136"/>
    </source>
</evidence>
<evidence type="ECO:0000256" key="1">
    <source>
        <dbReference type="ARBA" id="ARBA00004141"/>
    </source>
</evidence>
<evidence type="ECO:0000313" key="6">
    <source>
        <dbReference type="EMBL" id="MBT2134008.1"/>
    </source>
</evidence>
<dbReference type="InterPro" id="IPR052527">
    <property type="entry name" value="Metal_cation-efflux_comp"/>
</dbReference>
<comment type="caution">
    <text evidence="6">The sequence shown here is derived from an EMBL/GenBank/DDBJ whole genome shotgun (WGS) entry which is preliminary data.</text>
</comment>